<protein>
    <recommendedName>
        <fullName evidence="1">Immunoglobulin V-set domain-containing protein</fullName>
    </recommendedName>
</protein>
<evidence type="ECO:0000259" key="1">
    <source>
        <dbReference type="Pfam" id="PF07686"/>
    </source>
</evidence>
<proteinExistence type="predicted"/>
<organism evidence="2 3">
    <name type="scientific">Cirrhinus mrigala</name>
    <name type="common">Mrigala</name>
    <dbReference type="NCBI Taxonomy" id="683832"/>
    <lineage>
        <taxon>Eukaryota</taxon>
        <taxon>Metazoa</taxon>
        <taxon>Chordata</taxon>
        <taxon>Craniata</taxon>
        <taxon>Vertebrata</taxon>
        <taxon>Euteleostomi</taxon>
        <taxon>Actinopterygii</taxon>
        <taxon>Neopterygii</taxon>
        <taxon>Teleostei</taxon>
        <taxon>Ostariophysi</taxon>
        <taxon>Cypriniformes</taxon>
        <taxon>Cyprinidae</taxon>
        <taxon>Labeoninae</taxon>
        <taxon>Labeonini</taxon>
        <taxon>Cirrhinus</taxon>
    </lineage>
</organism>
<feature type="non-terminal residue" evidence="2">
    <location>
        <position position="1"/>
    </location>
</feature>
<dbReference type="Pfam" id="PF07686">
    <property type="entry name" value="V-set"/>
    <property type="match status" value="1"/>
</dbReference>
<accession>A0ABD0NJ77</accession>
<dbReference type="EMBL" id="JAMKFB020000022">
    <property type="protein sequence ID" value="KAL0161415.1"/>
    <property type="molecule type" value="Genomic_DNA"/>
</dbReference>
<dbReference type="InterPro" id="IPR036179">
    <property type="entry name" value="Ig-like_dom_sf"/>
</dbReference>
<comment type="caution">
    <text evidence="2">The sequence shown here is derived from an EMBL/GenBank/DDBJ whole genome shotgun (WGS) entry which is preliminary data.</text>
</comment>
<dbReference type="InterPro" id="IPR013783">
    <property type="entry name" value="Ig-like_fold"/>
</dbReference>
<dbReference type="Gene3D" id="2.60.40.10">
    <property type="entry name" value="Immunoglobulins"/>
    <property type="match status" value="1"/>
</dbReference>
<evidence type="ECO:0000313" key="2">
    <source>
        <dbReference type="EMBL" id="KAL0161415.1"/>
    </source>
</evidence>
<feature type="domain" description="Immunoglobulin V-set" evidence="1">
    <location>
        <begin position="2"/>
        <end position="96"/>
    </location>
</feature>
<name>A0ABD0NJ77_CIRMR</name>
<dbReference type="InterPro" id="IPR013106">
    <property type="entry name" value="Ig_V-set"/>
</dbReference>
<reference evidence="2 3" key="1">
    <citation type="submission" date="2024-05" db="EMBL/GenBank/DDBJ databases">
        <title>Genome sequencing and assembly of Indian major carp, Cirrhinus mrigala (Hamilton, 1822).</title>
        <authorList>
            <person name="Mohindra V."/>
            <person name="Chowdhury L.M."/>
            <person name="Lal K."/>
            <person name="Jena J.K."/>
        </authorList>
    </citation>
    <scope>NUCLEOTIDE SEQUENCE [LARGE SCALE GENOMIC DNA]</scope>
    <source>
        <strain evidence="2">CM1030</strain>
        <tissue evidence="2">Blood</tissue>
    </source>
</reference>
<dbReference type="PANTHER" id="PTHR21063">
    <property type="entry name" value="LFA-3"/>
    <property type="match status" value="1"/>
</dbReference>
<dbReference type="PANTHER" id="PTHR21063:SF4">
    <property type="entry name" value="CD48 ANTIGEN-RELATED"/>
    <property type="match status" value="1"/>
</dbReference>
<gene>
    <name evidence="2" type="ORF">M9458_045140</name>
</gene>
<dbReference type="Proteomes" id="UP001529510">
    <property type="component" value="Unassembled WGS sequence"/>
</dbReference>
<dbReference type="SUPFAM" id="SSF48726">
    <property type="entry name" value="Immunoglobulin"/>
    <property type="match status" value="1"/>
</dbReference>
<evidence type="ECO:0000313" key="3">
    <source>
        <dbReference type="Proteomes" id="UP001529510"/>
    </source>
</evidence>
<keyword evidence="3" id="KW-1185">Reference proteome</keyword>
<feature type="non-terminal residue" evidence="2">
    <location>
        <position position="97"/>
    </location>
</feature>
<dbReference type="AlphaFoldDB" id="A0ABD0NJ77"/>
<sequence length="97" mass="10987">SVNEGDYVTLHTDTEIQSNDLIQWKFGDTVIAEIDKATKRIHPHDGPDGRFRGRLKLNNQTGSLTITNTRTTDSGDYELRISSSRRTINRRITVTVT</sequence>